<evidence type="ECO:0000256" key="1">
    <source>
        <dbReference type="SAM" id="MobiDB-lite"/>
    </source>
</evidence>
<keyword evidence="4" id="KW-1185">Reference proteome</keyword>
<dbReference type="Proteomes" id="UP001148838">
    <property type="component" value="Unassembled WGS sequence"/>
</dbReference>
<organism evidence="3 4">
    <name type="scientific">Periplaneta americana</name>
    <name type="common">American cockroach</name>
    <name type="synonym">Blatta americana</name>
    <dbReference type="NCBI Taxonomy" id="6978"/>
    <lineage>
        <taxon>Eukaryota</taxon>
        <taxon>Metazoa</taxon>
        <taxon>Ecdysozoa</taxon>
        <taxon>Arthropoda</taxon>
        <taxon>Hexapoda</taxon>
        <taxon>Insecta</taxon>
        <taxon>Pterygota</taxon>
        <taxon>Neoptera</taxon>
        <taxon>Polyneoptera</taxon>
        <taxon>Dictyoptera</taxon>
        <taxon>Blattodea</taxon>
        <taxon>Blattoidea</taxon>
        <taxon>Blattidae</taxon>
        <taxon>Blattinae</taxon>
        <taxon>Periplaneta</taxon>
    </lineage>
</organism>
<reference evidence="3 4" key="1">
    <citation type="journal article" date="2022" name="Allergy">
        <title>Genome assembly and annotation of Periplaneta americana reveal a comprehensive cockroach allergen profile.</title>
        <authorList>
            <person name="Wang L."/>
            <person name="Xiong Q."/>
            <person name="Saelim N."/>
            <person name="Wang L."/>
            <person name="Nong W."/>
            <person name="Wan A.T."/>
            <person name="Shi M."/>
            <person name="Liu X."/>
            <person name="Cao Q."/>
            <person name="Hui J.H.L."/>
            <person name="Sookrung N."/>
            <person name="Leung T.F."/>
            <person name="Tungtrongchitr A."/>
            <person name="Tsui S.K.W."/>
        </authorList>
    </citation>
    <scope>NUCLEOTIDE SEQUENCE [LARGE SCALE GENOMIC DNA]</scope>
    <source>
        <strain evidence="3">PWHHKU_190912</strain>
    </source>
</reference>
<accession>A0ABQ8TM84</accession>
<proteinExistence type="predicted"/>
<feature type="signal peptide" evidence="2">
    <location>
        <begin position="1"/>
        <end position="16"/>
    </location>
</feature>
<evidence type="ECO:0000256" key="2">
    <source>
        <dbReference type="SAM" id="SignalP"/>
    </source>
</evidence>
<feature type="compositionally biased region" description="Basic and acidic residues" evidence="1">
    <location>
        <begin position="79"/>
        <end position="88"/>
    </location>
</feature>
<dbReference type="EMBL" id="JAJSOF020000005">
    <property type="protein sequence ID" value="KAJ4447644.1"/>
    <property type="molecule type" value="Genomic_DNA"/>
</dbReference>
<keyword evidence="2" id="KW-0732">Signal</keyword>
<feature type="chain" id="PRO_5046693202" evidence="2">
    <location>
        <begin position="17"/>
        <end position="88"/>
    </location>
</feature>
<protein>
    <submittedName>
        <fullName evidence="3">Uncharacterized protein</fullName>
    </submittedName>
</protein>
<evidence type="ECO:0000313" key="4">
    <source>
        <dbReference type="Proteomes" id="UP001148838"/>
    </source>
</evidence>
<gene>
    <name evidence="3" type="ORF">ANN_09651</name>
</gene>
<feature type="non-terminal residue" evidence="3">
    <location>
        <position position="1"/>
    </location>
</feature>
<comment type="caution">
    <text evidence="3">The sequence shown here is derived from an EMBL/GenBank/DDBJ whole genome shotgun (WGS) entry which is preliminary data.</text>
</comment>
<feature type="region of interest" description="Disordered" evidence="1">
    <location>
        <begin position="64"/>
        <end position="88"/>
    </location>
</feature>
<sequence>GLLVLLFVILSVGTRGKLLQSGAREIVYNLHIGYIGILKWQSERLLLVEYLNALRTVSKMKKEKQMDQEGESQLLAKSGHTELPRKII</sequence>
<name>A0ABQ8TM84_PERAM</name>
<evidence type="ECO:0000313" key="3">
    <source>
        <dbReference type="EMBL" id="KAJ4447644.1"/>
    </source>
</evidence>